<reference evidence="9" key="1">
    <citation type="submission" date="2014-02" db="EMBL/GenBank/DDBJ databases">
        <authorList>
            <person name="Genoscope - CEA"/>
        </authorList>
    </citation>
    <scope>NUCLEOTIDE SEQUENCE</scope>
    <source>
        <strain evidence="9">LS3</strain>
    </source>
</reference>
<evidence type="ECO:0000256" key="2">
    <source>
        <dbReference type="ARBA" id="ARBA00022763"/>
    </source>
</evidence>
<accession>A0A060SWZ8</accession>
<sequence length="392" mass="41631">MLLTLKDFKQQKWTIEIEPSETVLALKEKNAQEKGWEASLQKLIFSGKVLQDDRTLESYNIKEKDFIICMVSKPKKPAQSSESSKAASTPEPSTPARAPPTASTNAPGPAASGATGAAEVATPTAPQSSQPASFNDPSAFAVGSQRESAINNIVEMGYPRDQVEVAMRAAFNNPDRAVEYLLTGIPEDVRPPQQQGQGAEDAEGQHGDEGEDIEIEHEGEDAEHGAGDNEEGAGEDVNLFDAAAAAAQGRGGGAQGGAGGAGAGAGAGGADLSFLQHHPQFQQMRELIRQQPQMLEVIIQQLAAANPQLAQLIASNPEGFINLLRGPEDEEGGELPPGVTQIQVTPEENDAIERLVALGFSRDIVIQAYFACDKNEEVAANYLFEHGHDDDE</sequence>
<dbReference type="Pfam" id="PF00627">
    <property type="entry name" value="UBA"/>
    <property type="match status" value="2"/>
</dbReference>
<dbReference type="InterPro" id="IPR004806">
    <property type="entry name" value="Rad23"/>
</dbReference>
<keyword evidence="3 5" id="KW-0234">DNA repair</keyword>
<name>A0A060SWZ8_BLAAD</name>
<feature type="domain" description="UBA" evidence="7">
    <location>
        <begin position="144"/>
        <end position="184"/>
    </location>
</feature>
<evidence type="ECO:0000313" key="9">
    <source>
        <dbReference type="EMBL" id="CDP33223.1"/>
    </source>
</evidence>
<dbReference type="GO" id="GO:0003684">
    <property type="term" value="F:damaged DNA binding"/>
    <property type="evidence" value="ECO:0007669"/>
    <property type="project" value="UniProtKB-UniRule"/>
</dbReference>
<dbReference type="Gene3D" id="1.10.8.10">
    <property type="entry name" value="DNA helicase RuvA subunit, C-terminal domain"/>
    <property type="match status" value="2"/>
</dbReference>
<evidence type="ECO:0000256" key="5">
    <source>
        <dbReference type="RuleBase" id="RU367049"/>
    </source>
</evidence>
<evidence type="ECO:0000256" key="4">
    <source>
        <dbReference type="ARBA" id="ARBA00023242"/>
    </source>
</evidence>
<evidence type="ECO:0000256" key="3">
    <source>
        <dbReference type="ARBA" id="ARBA00023204"/>
    </source>
</evidence>
<comment type="similarity">
    <text evidence="5">Belongs to the RAD23 family.</text>
</comment>
<dbReference type="GO" id="GO:0070628">
    <property type="term" value="F:proteasome binding"/>
    <property type="evidence" value="ECO:0007669"/>
    <property type="project" value="TreeGrafter"/>
</dbReference>
<dbReference type="PRINTS" id="PR01839">
    <property type="entry name" value="RAD23PROTEIN"/>
</dbReference>
<dbReference type="Pfam" id="PF00240">
    <property type="entry name" value="ubiquitin"/>
    <property type="match status" value="1"/>
</dbReference>
<dbReference type="SMART" id="SM00727">
    <property type="entry name" value="STI1"/>
    <property type="match status" value="1"/>
</dbReference>
<dbReference type="SMART" id="SM00213">
    <property type="entry name" value="UBQ"/>
    <property type="match status" value="1"/>
</dbReference>
<dbReference type="InterPro" id="IPR015940">
    <property type="entry name" value="UBA"/>
</dbReference>
<comment type="function">
    <text evidence="5">Multiubiquitin chain receptor involved in modulation of proteasomal degradation. Involved in nucleotide excision repair.</text>
</comment>
<dbReference type="GO" id="GO:0031593">
    <property type="term" value="F:polyubiquitin modification-dependent protein binding"/>
    <property type="evidence" value="ECO:0007669"/>
    <property type="project" value="UniProtKB-UniRule"/>
</dbReference>
<dbReference type="PANTHER" id="PTHR10621:SF0">
    <property type="entry name" value="UV EXCISION REPAIR PROTEIN RAD23"/>
    <property type="match status" value="1"/>
</dbReference>
<dbReference type="PROSITE" id="PS50030">
    <property type="entry name" value="UBA"/>
    <property type="match status" value="2"/>
</dbReference>
<dbReference type="GO" id="GO:0005654">
    <property type="term" value="C:nucleoplasm"/>
    <property type="evidence" value="ECO:0007669"/>
    <property type="project" value="TreeGrafter"/>
</dbReference>
<evidence type="ECO:0000256" key="6">
    <source>
        <dbReference type="SAM" id="MobiDB-lite"/>
    </source>
</evidence>
<feature type="compositionally biased region" description="Low complexity" evidence="6">
    <location>
        <begin position="77"/>
        <end position="118"/>
    </location>
</feature>
<feature type="domain" description="UBA" evidence="7">
    <location>
        <begin position="345"/>
        <end position="386"/>
    </location>
</feature>
<dbReference type="SMART" id="SM00165">
    <property type="entry name" value="UBA"/>
    <property type="match status" value="2"/>
</dbReference>
<feature type="compositionally biased region" description="Polar residues" evidence="6">
    <location>
        <begin position="124"/>
        <end position="136"/>
    </location>
</feature>
<dbReference type="PhylomeDB" id="A0A060SWZ8"/>
<keyword evidence="2 5" id="KW-0227">DNA damage</keyword>
<dbReference type="Gene3D" id="3.10.20.90">
    <property type="entry name" value="Phosphatidylinositol 3-kinase Catalytic Subunit, Chain A, domain 1"/>
    <property type="match status" value="1"/>
</dbReference>
<keyword evidence="1" id="KW-0677">Repeat</keyword>
<keyword evidence="4 5" id="KW-0539">Nucleus</keyword>
<comment type="subcellular location">
    <subcellularLocation>
        <location evidence="5">Nucleus</location>
    </subcellularLocation>
    <subcellularLocation>
        <location evidence="5">Cytoplasm</location>
    </subcellularLocation>
</comment>
<dbReference type="GO" id="GO:0006289">
    <property type="term" value="P:nucleotide-excision repair"/>
    <property type="evidence" value="ECO:0007669"/>
    <property type="project" value="UniProtKB-UniRule"/>
</dbReference>
<dbReference type="SUPFAM" id="SSF46934">
    <property type="entry name" value="UBA-like"/>
    <property type="match status" value="2"/>
</dbReference>
<organism evidence="9">
    <name type="scientific">Blastobotrys adeninivorans</name>
    <name type="common">Yeast</name>
    <name type="synonym">Arxula adeninivorans</name>
    <dbReference type="NCBI Taxonomy" id="409370"/>
    <lineage>
        <taxon>Eukaryota</taxon>
        <taxon>Fungi</taxon>
        <taxon>Dikarya</taxon>
        <taxon>Ascomycota</taxon>
        <taxon>Saccharomycotina</taxon>
        <taxon>Dipodascomycetes</taxon>
        <taxon>Dipodascales</taxon>
        <taxon>Trichomonascaceae</taxon>
        <taxon>Blastobotrys</taxon>
    </lineage>
</organism>
<dbReference type="InterPro" id="IPR015360">
    <property type="entry name" value="XPC-bd"/>
</dbReference>
<evidence type="ECO:0000259" key="7">
    <source>
        <dbReference type="PROSITE" id="PS50030"/>
    </source>
</evidence>
<dbReference type="EMBL" id="HG937691">
    <property type="protein sequence ID" value="CDP33223.1"/>
    <property type="molecule type" value="Genomic_DNA"/>
</dbReference>
<dbReference type="PANTHER" id="PTHR10621">
    <property type="entry name" value="UV EXCISION REPAIR PROTEIN RAD23"/>
    <property type="match status" value="1"/>
</dbReference>
<dbReference type="NCBIfam" id="TIGR00601">
    <property type="entry name" value="rad23"/>
    <property type="match status" value="1"/>
</dbReference>
<dbReference type="FunFam" id="1.10.8.10:FF:000003">
    <property type="entry name" value="UV excision repair protein RAD23 homolog"/>
    <property type="match status" value="1"/>
</dbReference>
<dbReference type="InterPro" id="IPR036353">
    <property type="entry name" value="XPC-bd_sf"/>
</dbReference>
<feature type="domain" description="Ubiquitin-like" evidence="8">
    <location>
        <begin position="1"/>
        <end position="76"/>
    </location>
</feature>
<dbReference type="Pfam" id="PF09280">
    <property type="entry name" value="XPC-binding"/>
    <property type="match status" value="1"/>
</dbReference>
<gene>
    <name evidence="9" type="ORF">GNLVRS02_ARAD1A04510g</name>
</gene>
<protein>
    <recommendedName>
        <fullName evidence="5">UV excision repair protein RAD23</fullName>
    </recommendedName>
</protein>
<dbReference type="CDD" id="cd14281">
    <property type="entry name" value="UBA2_Rad23_like"/>
    <property type="match status" value="1"/>
</dbReference>
<dbReference type="GO" id="GO:0043161">
    <property type="term" value="P:proteasome-mediated ubiquitin-dependent protein catabolic process"/>
    <property type="evidence" value="ECO:0007669"/>
    <property type="project" value="UniProtKB-UniRule"/>
</dbReference>
<feature type="region of interest" description="Disordered" evidence="6">
    <location>
        <begin position="187"/>
        <end position="208"/>
    </location>
</feature>
<dbReference type="SUPFAM" id="SSF54236">
    <property type="entry name" value="Ubiquitin-like"/>
    <property type="match status" value="1"/>
</dbReference>
<dbReference type="FunFam" id="1.10.8.10:FF:000002">
    <property type="entry name" value="UV excision repair protein RAD23 homolog"/>
    <property type="match status" value="1"/>
</dbReference>
<evidence type="ECO:0000259" key="8">
    <source>
        <dbReference type="PROSITE" id="PS50053"/>
    </source>
</evidence>
<reference evidence="9" key="2">
    <citation type="submission" date="2014-06" db="EMBL/GenBank/DDBJ databases">
        <title>The complete genome of Blastobotrys (Arxula) adeninivorans LS3 - a yeast of biotechnological interest.</title>
        <authorList>
            <person name="Kunze G."/>
            <person name="Gaillardin C."/>
            <person name="Czernicka M."/>
            <person name="Durrens P."/>
            <person name="Martin T."/>
            <person name="Boer E."/>
            <person name="Gabaldon T."/>
            <person name="Cruz J."/>
            <person name="Talla E."/>
            <person name="Marck C."/>
            <person name="Goffeau A."/>
            <person name="Barbe V."/>
            <person name="Baret P."/>
            <person name="Baronian K."/>
            <person name="Beier S."/>
            <person name="Bleykasten C."/>
            <person name="Bode R."/>
            <person name="Casaregola S."/>
            <person name="Despons L."/>
            <person name="Fairhead C."/>
            <person name="Giersberg M."/>
            <person name="Gierski P."/>
            <person name="Hahnel U."/>
            <person name="Hartmann A."/>
            <person name="Jankowska D."/>
            <person name="Jubin C."/>
            <person name="Jung P."/>
            <person name="Lafontaine I."/>
            <person name="Leh-Louis V."/>
            <person name="Lemaire M."/>
            <person name="Marcet-Houben M."/>
            <person name="Mascher M."/>
            <person name="Morel G."/>
            <person name="Richard G.-F."/>
            <person name="Riechen J."/>
            <person name="Sacerdot C."/>
            <person name="Sarkar A."/>
            <person name="Savel G."/>
            <person name="Schacherer J."/>
            <person name="Sherman D."/>
            <person name="Straub M.-L."/>
            <person name="Stein N."/>
            <person name="Thierry A."/>
            <person name="Trautwein-Schult A."/>
            <person name="Westhof E."/>
            <person name="Worch S."/>
            <person name="Dujon B."/>
            <person name="Souciet J.-L."/>
            <person name="Wincker P."/>
            <person name="Scholz U."/>
            <person name="Neuveglise N."/>
        </authorList>
    </citation>
    <scope>NUCLEOTIDE SEQUENCE</scope>
    <source>
        <strain evidence="9">LS3</strain>
    </source>
</reference>
<feature type="region of interest" description="Disordered" evidence="6">
    <location>
        <begin position="77"/>
        <end position="139"/>
    </location>
</feature>
<dbReference type="SUPFAM" id="SSF101238">
    <property type="entry name" value="XPC-binding domain"/>
    <property type="match status" value="1"/>
</dbReference>
<dbReference type="GO" id="GO:0005829">
    <property type="term" value="C:cytosol"/>
    <property type="evidence" value="ECO:0007669"/>
    <property type="project" value="TreeGrafter"/>
</dbReference>
<dbReference type="CDD" id="cd01805">
    <property type="entry name" value="Ubl_Rad23"/>
    <property type="match status" value="1"/>
</dbReference>
<dbReference type="Gene3D" id="1.10.10.540">
    <property type="entry name" value="XPC-binding domain"/>
    <property type="match status" value="1"/>
</dbReference>
<dbReference type="FunFam" id="3.10.20.90:FF:000175">
    <property type="entry name" value="UV excision repair protein Rad23"/>
    <property type="match status" value="1"/>
</dbReference>
<dbReference type="InterPro" id="IPR029071">
    <property type="entry name" value="Ubiquitin-like_domsf"/>
</dbReference>
<dbReference type="InterPro" id="IPR000626">
    <property type="entry name" value="Ubiquitin-like_dom"/>
</dbReference>
<keyword evidence="5" id="KW-0963">Cytoplasm</keyword>
<evidence type="ECO:0000256" key="1">
    <source>
        <dbReference type="ARBA" id="ARBA00022737"/>
    </source>
</evidence>
<dbReference type="InterPro" id="IPR006636">
    <property type="entry name" value="STI1_HS-bd"/>
</dbReference>
<dbReference type="GO" id="GO:0043130">
    <property type="term" value="F:ubiquitin binding"/>
    <property type="evidence" value="ECO:0007669"/>
    <property type="project" value="UniProtKB-UniRule"/>
</dbReference>
<dbReference type="PROSITE" id="PS50053">
    <property type="entry name" value="UBIQUITIN_2"/>
    <property type="match status" value="1"/>
</dbReference>
<dbReference type="InterPro" id="IPR009060">
    <property type="entry name" value="UBA-like_sf"/>
</dbReference>
<dbReference type="AlphaFoldDB" id="A0A060SWZ8"/>
<dbReference type="CDD" id="cd14378">
    <property type="entry name" value="UBA1_Rhp23p_like"/>
    <property type="match status" value="1"/>
</dbReference>
<proteinExistence type="inferred from homology"/>